<comment type="caution">
    <text evidence="2">The sequence shown here is derived from an EMBL/GenBank/DDBJ whole genome shotgun (WGS) entry which is preliminary data.</text>
</comment>
<evidence type="ECO:0000256" key="1">
    <source>
        <dbReference type="SAM" id="MobiDB-lite"/>
    </source>
</evidence>
<dbReference type="OrthoDB" id="10071545at2759"/>
<accession>A0A8T2PN30</accession>
<dbReference type="Proteomes" id="UP000824540">
    <property type="component" value="Unassembled WGS sequence"/>
</dbReference>
<sequence length="172" mass="18625">MADLLSTPEMRTLTTGLNLASLDLLDHLALQVTELTPEWGLLDLQASQGSLVPRAETQREVNQGSLEPQVLKETLGAPGPKGEPGDSLSEGEGVQQLREALKILAERVLILEHMIGIHENPLEPGSGLDILADIIPMPAINNKQSRPGALLSSLLLGNRDPIGRNRDRRDQK</sequence>
<dbReference type="EMBL" id="JAFBMS010000006">
    <property type="protein sequence ID" value="KAG9351918.1"/>
    <property type="molecule type" value="Genomic_DNA"/>
</dbReference>
<protein>
    <submittedName>
        <fullName evidence="2">Uncharacterized protein</fullName>
    </submittedName>
</protein>
<name>A0A8T2PN30_9TELE</name>
<gene>
    <name evidence="2" type="ORF">JZ751_023169</name>
</gene>
<evidence type="ECO:0000313" key="3">
    <source>
        <dbReference type="Proteomes" id="UP000824540"/>
    </source>
</evidence>
<proteinExistence type="predicted"/>
<feature type="region of interest" description="Disordered" evidence="1">
    <location>
        <begin position="58"/>
        <end position="93"/>
    </location>
</feature>
<dbReference type="AlphaFoldDB" id="A0A8T2PN30"/>
<evidence type="ECO:0000313" key="2">
    <source>
        <dbReference type="EMBL" id="KAG9351918.1"/>
    </source>
</evidence>
<organism evidence="2 3">
    <name type="scientific">Albula glossodonta</name>
    <name type="common">roundjaw bonefish</name>
    <dbReference type="NCBI Taxonomy" id="121402"/>
    <lineage>
        <taxon>Eukaryota</taxon>
        <taxon>Metazoa</taxon>
        <taxon>Chordata</taxon>
        <taxon>Craniata</taxon>
        <taxon>Vertebrata</taxon>
        <taxon>Euteleostomi</taxon>
        <taxon>Actinopterygii</taxon>
        <taxon>Neopterygii</taxon>
        <taxon>Teleostei</taxon>
        <taxon>Albuliformes</taxon>
        <taxon>Albulidae</taxon>
        <taxon>Albula</taxon>
    </lineage>
</organism>
<reference evidence="2" key="1">
    <citation type="thesis" date="2021" institute="BYU ScholarsArchive" country="Provo, UT, USA">
        <title>Applications of and Algorithms for Genome Assembly and Genomic Analyses with an Emphasis on Marine Teleosts.</title>
        <authorList>
            <person name="Pickett B.D."/>
        </authorList>
    </citation>
    <scope>NUCLEOTIDE SEQUENCE</scope>
    <source>
        <strain evidence="2">HI-2016</strain>
    </source>
</reference>
<keyword evidence="3" id="KW-1185">Reference proteome</keyword>